<dbReference type="Pfam" id="PF19558">
    <property type="entry name" value="DUF6080"/>
    <property type="match status" value="1"/>
</dbReference>
<dbReference type="InterPro" id="IPR045726">
    <property type="entry name" value="DUF6080"/>
</dbReference>
<protein>
    <recommendedName>
        <fullName evidence="4">Glycosyltransferase RgtA/B/C/D-like domain-containing protein</fullName>
    </recommendedName>
</protein>
<feature type="transmembrane region" description="Helical" evidence="1">
    <location>
        <begin position="183"/>
        <end position="208"/>
    </location>
</feature>
<dbReference type="OrthoDB" id="2576767at2"/>
<feature type="transmembrane region" description="Helical" evidence="1">
    <location>
        <begin position="127"/>
        <end position="146"/>
    </location>
</feature>
<feature type="transmembrane region" description="Helical" evidence="1">
    <location>
        <begin position="100"/>
        <end position="121"/>
    </location>
</feature>
<keyword evidence="1" id="KW-0472">Membrane</keyword>
<accession>A0A0M9BHU5</accession>
<keyword evidence="1" id="KW-1133">Transmembrane helix</keyword>
<comment type="caution">
    <text evidence="2">The sequence shown here is derived from an EMBL/GenBank/DDBJ whole genome shotgun (WGS) entry which is preliminary data.</text>
</comment>
<name>A0A0M9BHU5_9BACL</name>
<feature type="transmembrane region" description="Helical" evidence="1">
    <location>
        <begin position="392"/>
        <end position="410"/>
    </location>
</feature>
<keyword evidence="1" id="KW-0812">Transmembrane</keyword>
<dbReference type="PATRIC" id="fig|1705561.3.peg.6249"/>
<keyword evidence="3" id="KW-1185">Reference proteome</keyword>
<evidence type="ECO:0000313" key="2">
    <source>
        <dbReference type="EMBL" id="KOY12568.1"/>
    </source>
</evidence>
<feature type="transmembrane region" description="Helical" evidence="1">
    <location>
        <begin position="220"/>
        <end position="242"/>
    </location>
</feature>
<feature type="transmembrane region" description="Helical" evidence="1">
    <location>
        <begin position="366"/>
        <end position="385"/>
    </location>
</feature>
<organism evidence="2 3">
    <name type="scientific">Paenibacillus xylanivorans</name>
    <dbReference type="NCBI Taxonomy" id="1705561"/>
    <lineage>
        <taxon>Bacteria</taxon>
        <taxon>Bacillati</taxon>
        <taxon>Bacillota</taxon>
        <taxon>Bacilli</taxon>
        <taxon>Bacillales</taxon>
        <taxon>Paenibacillaceae</taxon>
        <taxon>Paenibacillus</taxon>
    </lineage>
</organism>
<feature type="transmembrane region" description="Helical" evidence="1">
    <location>
        <begin position="12"/>
        <end position="31"/>
    </location>
</feature>
<reference evidence="2 3" key="1">
    <citation type="submission" date="2015-08" db="EMBL/GenBank/DDBJ databases">
        <title>Draft genome sequence of cellulolytic and xylanolytic Paenibacillus sp. A59, isolated from a decaying forest soil from Patagonia, Argentina.</title>
        <authorList>
            <person name="Ghio S."/>
            <person name="Caceres A.M."/>
            <person name="Talia P."/>
            <person name="Grasso D."/>
            <person name="Campos E."/>
        </authorList>
    </citation>
    <scope>NUCLEOTIDE SEQUENCE [LARGE SCALE GENOMIC DNA]</scope>
    <source>
        <strain evidence="2 3">A59</strain>
    </source>
</reference>
<dbReference type="RefSeq" id="WP_053784189.1">
    <property type="nucleotide sequence ID" value="NZ_LITU01000083.1"/>
</dbReference>
<evidence type="ECO:0008006" key="4">
    <source>
        <dbReference type="Google" id="ProtNLM"/>
    </source>
</evidence>
<dbReference type="Proteomes" id="UP000037688">
    <property type="component" value="Unassembled WGS sequence"/>
</dbReference>
<proteinExistence type="predicted"/>
<dbReference type="EMBL" id="LITU01000083">
    <property type="protein sequence ID" value="KOY12568.1"/>
    <property type="molecule type" value="Genomic_DNA"/>
</dbReference>
<evidence type="ECO:0000313" key="3">
    <source>
        <dbReference type="Proteomes" id="UP000037688"/>
    </source>
</evidence>
<gene>
    <name evidence="2" type="ORF">AMS66_29560</name>
</gene>
<feature type="transmembrane region" description="Helical" evidence="1">
    <location>
        <begin position="153"/>
        <end position="171"/>
    </location>
</feature>
<dbReference type="AlphaFoldDB" id="A0A0M9BHU5"/>
<feature type="transmembrane region" description="Helical" evidence="1">
    <location>
        <begin position="308"/>
        <end position="326"/>
    </location>
</feature>
<evidence type="ECO:0000256" key="1">
    <source>
        <dbReference type="SAM" id="Phobius"/>
    </source>
</evidence>
<feature type="transmembrane region" description="Helical" evidence="1">
    <location>
        <begin position="338"/>
        <end position="360"/>
    </location>
</feature>
<sequence length="433" mass="48946">MKFLDYIFYNRRTNWTAFGLFAGFALFYGLMNGSYVTYIADHAELLGSYTPFSTMQFPLNIFNFDPSMYYGDNSSSVIHPLISFLAVTLEAGAQLLGGNWFFLILQSLVNAGSVVLLFLFLNQKDKQITTSLLFALLFGFSSYQMFTALIPDSYPYVQFVILLSVLYMQYTREHKDVRYIPNALLASINFGLTSTNIVPFAAAMFFNLRTWRNKSGWKKYIGIMALAVAFIVVLTGIQYIAFGGRSWVSNWLLGIQNGGTSYATPFQFAVHWKALSLLTINPMLSPKVYLLDPGMVAFVTDLSRSNPIYVQLTGIFILLLALTGFIKGIREREVWTLAPYILFAFVLHIVVGFGLAVFQYDMYLYAGHYLFAFFLLGGGFVISLRPGLGKKVLIGLIMLCVLVTVSNNIYRHVETLTTIKQSYEQLEQERTVK</sequence>